<dbReference type="PANTHER" id="PTHR10229">
    <property type="entry name" value="GTP-BINDING PROTEIN HFLX"/>
    <property type="match status" value="1"/>
</dbReference>
<dbReference type="PRINTS" id="PR00326">
    <property type="entry name" value="GTP1OBG"/>
</dbReference>
<dbReference type="InterPro" id="IPR027417">
    <property type="entry name" value="P-loop_NTPase"/>
</dbReference>
<dbReference type="EMBL" id="PDEM01000009">
    <property type="protein sequence ID" value="PHZ86162.1"/>
    <property type="molecule type" value="Genomic_DNA"/>
</dbReference>
<dbReference type="FunCoup" id="A0A2G4YV00">
    <property type="interactions" value="502"/>
</dbReference>
<dbReference type="Proteomes" id="UP000229730">
    <property type="component" value="Unassembled WGS sequence"/>
</dbReference>
<feature type="domain" description="Hflx-type G" evidence="9">
    <location>
        <begin position="247"/>
        <end position="418"/>
    </location>
</feature>
<evidence type="ECO:0000256" key="4">
    <source>
        <dbReference type="ARBA" id="ARBA00022842"/>
    </source>
</evidence>
<evidence type="ECO:0000313" key="11">
    <source>
        <dbReference type="Proteomes" id="UP000229730"/>
    </source>
</evidence>
<feature type="binding site" evidence="8">
    <location>
        <position position="260"/>
    </location>
    <ligand>
        <name>Mg(2+)</name>
        <dbReference type="ChEBI" id="CHEBI:18420"/>
    </ligand>
</feature>
<dbReference type="NCBIfam" id="TIGR03156">
    <property type="entry name" value="GTP_HflX"/>
    <property type="match status" value="1"/>
</dbReference>
<dbReference type="GO" id="GO:0005525">
    <property type="term" value="F:GTP binding"/>
    <property type="evidence" value="ECO:0007669"/>
    <property type="project" value="UniProtKB-UniRule"/>
</dbReference>
<dbReference type="GO" id="GO:0046872">
    <property type="term" value="F:metal ion binding"/>
    <property type="evidence" value="ECO:0007669"/>
    <property type="project" value="UniProtKB-KW"/>
</dbReference>
<dbReference type="RefSeq" id="WP_099471746.1">
    <property type="nucleotide sequence ID" value="NZ_CP041025.1"/>
</dbReference>
<keyword evidence="5 6" id="KW-0342">GTP-binding</keyword>
<dbReference type="Gene3D" id="6.10.250.2860">
    <property type="match status" value="1"/>
</dbReference>
<keyword evidence="2 8" id="KW-0479">Metal-binding</keyword>
<dbReference type="Gene3D" id="3.40.50.300">
    <property type="entry name" value="P-loop containing nucleotide triphosphate hydrolases"/>
    <property type="match status" value="1"/>
</dbReference>
<keyword evidence="1 6" id="KW-0963">Cytoplasm</keyword>
<gene>
    <name evidence="6 10" type="primary">hflX</name>
    <name evidence="10" type="ORF">CRD36_05700</name>
</gene>
<sequence length="479" mass="53300">MTERTDSNTLKFRKKKIDLDWGKSTKEDDISPDHVAGANVLVLHPHLKKRLSNSGLSRPSHKTATSALRSPEARLEEAVGLCEALDLHVVHAVLLQLSKLVPATYMGQGKLDEMAALIAADDIELVIFDCELTPGQQRNIERILKVKVIDRTGLILEIFGERAQTKEGVLQVELAHLTYQKSRLVRSWTHLERQRGGFGFMGGPGESQIESDRRMISDRIGRIGRQLEEVSRTRKLHRAGRQKQKFPVVAMVGYTNAGKSTLFNYLTGASVMAEDLLFATLDPTMREIDLPNDKKAILSDTVGFISQLPTQLVAAFQATLEEVVEADLILHVRDISHPDTEAQREDVMTILHSLGLEEGPECAIHEVWSKIDLLSTEQRATVENLAALKGNVSLLSAITGEGCEEFRIKLNDLLASGATTLKIAYKHHQGAEMAWMYKNGEVIAREDGETETILTVRVDQKLLGRIEKDTRLVGRVIET</sequence>
<dbReference type="InterPro" id="IPR042108">
    <property type="entry name" value="GTPase_HflX_N_sf"/>
</dbReference>
<evidence type="ECO:0000313" key="10">
    <source>
        <dbReference type="EMBL" id="PHZ86162.1"/>
    </source>
</evidence>
<comment type="function">
    <text evidence="6">GTPase that associates with the 50S ribosomal subunit and may have a role during protein synthesis or ribosome biogenesis.</text>
</comment>
<feature type="binding site" evidence="8">
    <location>
        <position position="280"/>
    </location>
    <ligand>
        <name>Mg(2+)</name>
        <dbReference type="ChEBI" id="CHEBI:18420"/>
    </ligand>
</feature>
<dbReference type="InterPro" id="IPR045498">
    <property type="entry name" value="HflX_C"/>
</dbReference>
<dbReference type="Pfam" id="PF19275">
    <property type="entry name" value="HflX_C"/>
    <property type="match status" value="1"/>
</dbReference>
<organism evidence="10 11">
    <name type="scientific">Paremcibacter congregatus</name>
    <dbReference type="NCBI Taxonomy" id="2043170"/>
    <lineage>
        <taxon>Bacteria</taxon>
        <taxon>Pseudomonadati</taxon>
        <taxon>Pseudomonadota</taxon>
        <taxon>Alphaproteobacteria</taxon>
        <taxon>Emcibacterales</taxon>
        <taxon>Emcibacteraceae</taxon>
        <taxon>Paremcibacter</taxon>
    </lineage>
</organism>
<comment type="caution">
    <text evidence="10">The sequence shown here is derived from an EMBL/GenBank/DDBJ whole genome shotgun (WGS) entry which is preliminary data.</text>
</comment>
<dbReference type="FunFam" id="3.40.50.11060:FF:000001">
    <property type="entry name" value="GTPase HflX"/>
    <property type="match status" value="1"/>
</dbReference>
<reference evidence="10 11" key="1">
    <citation type="submission" date="2017-10" db="EMBL/GenBank/DDBJ databases">
        <title>Frigbacter circumglobatus gen. nov. sp. nov., isolated from sediment cultured in situ.</title>
        <authorList>
            <person name="Zhao Z."/>
        </authorList>
    </citation>
    <scope>NUCLEOTIDE SEQUENCE [LARGE SCALE GENOMIC DNA]</scope>
    <source>
        <strain evidence="10 11">ZYL</strain>
    </source>
</reference>
<evidence type="ECO:0000256" key="2">
    <source>
        <dbReference type="ARBA" id="ARBA00022723"/>
    </source>
</evidence>
<comment type="similarity">
    <text evidence="6">Belongs to the TRAFAC class OBG-HflX-like GTPase superfamily. HflX GTPase family.</text>
</comment>
<dbReference type="HAMAP" id="MF_00900">
    <property type="entry name" value="GTPase_HflX"/>
    <property type="match status" value="1"/>
</dbReference>
<dbReference type="InterPro" id="IPR016496">
    <property type="entry name" value="GTPase_HflX"/>
</dbReference>
<dbReference type="InterPro" id="IPR030394">
    <property type="entry name" value="G_HFLX_dom"/>
</dbReference>
<name>A0A2G4YV00_9PROT</name>
<dbReference type="PIRSF" id="PIRSF006809">
    <property type="entry name" value="GTP-binding_hflX_prd"/>
    <property type="match status" value="1"/>
</dbReference>
<feature type="binding site" evidence="7">
    <location>
        <begin position="253"/>
        <end position="260"/>
    </location>
    <ligand>
        <name>GTP</name>
        <dbReference type="ChEBI" id="CHEBI:37565"/>
    </ligand>
</feature>
<evidence type="ECO:0000256" key="6">
    <source>
        <dbReference type="HAMAP-Rule" id="MF_00900"/>
    </source>
</evidence>
<keyword evidence="4 8" id="KW-0460">Magnesium</keyword>
<evidence type="ECO:0000256" key="8">
    <source>
        <dbReference type="PIRSR" id="PIRSR006809-2"/>
    </source>
</evidence>
<dbReference type="InterPro" id="IPR025121">
    <property type="entry name" value="GTPase_HflX_N"/>
</dbReference>
<dbReference type="PANTHER" id="PTHR10229:SF0">
    <property type="entry name" value="GTP-BINDING PROTEIN 6-RELATED"/>
    <property type="match status" value="1"/>
</dbReference>
<dbReference type="Gene3D" id="3.40.50.11060">
    <property type="entry name" value="GTPase HflX, N-terminal domain"/>
    <property type="match status" value="1"/>
</dbReference>
<dbReference type="GO" id="GO:0005737">
    <property type="term" value="C:cytoplasm"/>
    <property type="evidence" value="ECO:0007669"/>
    <property type="project" value="UniProtKB-SubCell"/>
</dbReference>
<evidence type="ECO:0000256" key="1">
    <source>
        <dbReference type="ARBA" id="ARBA00022490"/>
    </source>
</evidence>
<proteinExistence type="inferred from homology"/>
<dbReference type="Pfam" id="PF13167">
    <property type="entry name" value="GTP-bdg_N"/>
    <property type="match status" value="1"/>
</dbReference>
<protein>
    <recommendedName>
        <fullName evidence="6">GTPase HflX</fullName>
    </recommendedName>
    <alternativeName>
        <fullName evidence="6">GTP-binding protein HflX</fullName>
    </alternativeName>
</protein>
<evidence type="ECO:0000256" key="5">
    <source>
        <dbReference type="ARBA" id="ARBA00023134"/>
    </source>
</evidence>
<evidence type="ECO:0000256" key="7">
    <source>
        <dbReference type="PIRSR" id="PIRSR006809-1"/>
    </source>
</evidence>
<dbReference type="PROSITE" id="PS51705">
    <property type="entry name" value="G_HFLX"/>
    <property type="match status" value="1"/>
</dbReference>
<comment type="subcellular location">
    <subcellularLocation>
        <location evidence="6">Cytoplasm</location>
    </subcellularLocation>
    <text evidence="6">May associate with membranes.</text>
</comment>
<keyword evidence="11" id="KW-1185">Reference proteome</keyword>
<feature type="binding site" evidence="7">
    <location>
        <begin position="278"/>
        <end position="282"/>
    </location>
    <ligand>
        <name>GTP</name>
        <dbReference type="ChEBI" id="CHEBI:37565"/>
    </ligand>
</feature>
<dbReference type="InterPro" id="IPR006073">
    <property type="entry name" value="GTP-bd"/>
</dbReference>
<evidence type="ECO:0000259" key="9">
    <source>
        <dbReference type="PROSITE" id="PS51705"/>
    </source>
</evidence>
<dbReference type="Pfam" id="PF16360">
    <property type="entry name" value="GTP-bdg_M"/>
    <property type="match status" value="1"/>
</dbReference>
<dbReference type="GO" id="GO:0003924">
    <property type="term" value="F:GTPase activity"/>
    <property type="evidence" value="ECO:0007669"/>
    <property type="project" value="UniProtKB-UniRule"/>
</dbReference>
<comment type="subunit">
    <text evidence="6">Monomer. Associates with the 50S ribosomal subunit.</text>
</comment>
<dbReference type="CDD" id="cd01878">
    <property type="entry name" value="HflX"/>
    <property type="match status" value="1"/>
</dbReference>
<dbReference type="InParanoid" id="A0A2G4YV00"/>
<feature type="binding site" evidence="7">
    <location>
        <begin position="300"/>
        <end position="303"/>
    </location>
    <ligand>
        <name>GTP</name>
        <dbReference type="ChEBI" id="CHEBI:37565"/>
    </ligand>
</feature>
<dbReference type="InterPro" id="IPR032305">
    <property type="entry name" value="GTP-bd_M"/>
</dbReference>
<keyword evidence="3 6" id="KW-0547">Nucleotide-binding</keyword>
<dbReference type="SUPFAM" id="SSF52540">
    <property type="entry name" value="P-loop containing nucleoside triphosphate hydrolases"/>
    <property type="match status" value="1"/>
</dbReference>
<dbReference type="OrthoDB" id="9812272at2"/>
<comment type="cofactor">
    <cofactor evidence="8">
        <name>Mg(2+)</name>
        <dbReference type="ChEBI" id="CHEBI:18420"/>
    </cofactor>
</comment>
<dbReference type="AlphaFoldDB" id="A0A2G4YV00"/>
<dbReference type="GO" id="GO:0043022">
    <property type="term" value="F:ribosome binding"/>
    <property type="evidence" value="ECO:0007669"/>
    <property type="project" value="TreeGrafter"/>
</dbReference>
<accession>A0A2G4YV00</accession>
<dbReference type="Pfam" id="PF01926">
    <property type="entry name" value="MMR_HSR1"/>
    <property type="match status" value="1"/>
</dbReference>
<evidence type="ECO:0000256" key="3">
    <source>
        <dbReference type="ARBA" id="ARBA00022741"/>
    </source>
</evidence>